<dbReference type="GO" id="GO:0005663">
    <property type="term" value="C:DNA replication factor C complex"/>
    <property type="evidence" value="ECO:0007669"/>
    <property type="project" value="InterPro"/>
</dbReference>
<dbReference type="GO" id="GO:0003689">
    <property type="term" value="F:DNA clamp loader activity"/>
    <property type="evidence" value="ECO:0007669"/>
    <property type="project" value="InterPro"/>
</dbReference>
<comment type="caution">
    <text evidence="4">The sequence shown here is derived from an EMBL/GenBank/DDBJ whole genome shotgun (WGS) entry which is preliminary data.</text>
</comment>
<reference evidence="4" key="1">
    <citation type="submission" date="2019-09" db="EMBL/GenBank/DDBJ databases">
        <title>Draft genome information of white flower Hibiscus syriacus.</title>
        <authorList>
            <person name="Kim Y.-M."/>
        </authorList>
    </citation>
    <scope>NUCLEOTIDE SEQUENCE [LARGE SCALE GENOMIC DNA]</scope>
    <source>
        <strain evidence="4">YM2019G1</strain>
    </source>
</reference>
<feature type="region of interest" description="Disordered" evidence="2">
    <location>
        <begin position="169"/>
        <end position="213"/>
    </location>
</feature>
<organism evidence="4 5">
    <name type="scientific">Hibiscus syriacus</name>
    <name type="common">Rose of Sharon</name>
    <dbReference type="NCBI Taxonomy" id="106335"/>
    <lineage>
        <taxon>Eukaryota</taxon>
        <taxon>Viridiplantae</taxon>
        <taxon>Streptophyta</taxon>
        <taxon>Embryophyta</taxon>
        <taxon>Tracheophyta</taxon>
        <taxon>Spermatophyta</taxon>
        <taxon>Magnoliopsida</taxon>
        <taxon>eudicotyledons</taxon>
        <taxon>Gunneridae</taxon>
        <taxon>Pentapetalae</taxon>
        <taxon>rosids</taxon>
        <taxon>malvids</taxon>
        <taxon>Malvales</taxon>
        <taxon>Malvaceae</taxon>
        <taxon>Malvoideae</taxon>
        <taxon>Hibiscus</taxon>
    </lineage>
</organism>
<dbReference type="PANTHER" id="PTHR23389:SF6">
    <property type="entry name" value="REPLICATION FACTOR C SUBUNIT 1"/>
    <property type="match status" value="1"/>
</dbReference>
<feature type="domain" description="DNA replication factor RFC1 C-terminal" evidence="3">
    <location>
        <begin position="35"/>
        <end position="88"/>
    </location>
</feature>
<evidence type="ECO:0000256" key="1">
    <source>
        <dbReference type="ARBA" id="ARBA00022705"/>
    </source>
</evidence>
<gene>
    <name evidence="4" type="ORF">F3Y22_tig00000340pilonHSYRG01351</name>
</gene>
<proteinExistence type="predicted"/>
<sequence length="213" mass="22864">MASSSILFHAPVFKHALNYWDHCCKVFPLSSDMDQDEAVKQVLEFMNTYSISQEDFDTAMELSKFQGYPNPMNGIPPAVKAALTKAYNEGSKTRVIRAADLITIPGMKKAPKKRTAAILEPSDDLLGEENGEVAENENTSDTQDLEGSIDGKKLQAELQSLNSKGIEVQMELKGTGSSSAKKAPAGRGRGGGRTGNAEKKGGRGSGAGAKRKR</sequence>
<protein>
    <recommendedName>
        <fullName evidence="3">DNA replication factor RFC1 C-terminal domain-containing protein</fullName>
    </recommendedName>
</protein>
<dbReference type="GO" id="GO:0006260">
    <property type="term" value="P:DNA replication"/>
    <property type="evidence" value="ECO:0007669"/>
    <property type="project" value="UniProtKB-KW"/>
</dbReference>
<keyword evidence="5" id="KW-1185">Reference proteome</keyword>
<evidence type="ECO:0000313" key="4">
    <source>
        <dbReference type="EMBL" id="KAE8735715.1"/>
    </source>
</evidence>
<evidence type="ECO:0000313" key="5">
    <source>
        <dbReference type="Proteomes" id="UP000436088"/>
    </source>
</evidence>
<dbReference type="Proteomes" id="UP000436088">
    <property type="component" value="Unassembled WGS sequence"/>
</dbReference>
<accession>A0A6A3D1R5</accession>
<dbReference type="EMBL" id="VEPZ02000032">
    <property type="protein sequence ID" value="KAE8735715.1"/>
    <property type="molecule type" value="Genomic_DNA"/>
</dbReference>
<feature type="region of interest" description="Disordered" evidence="2">
    <location>
        <begin position="120"/>
        <end position="147"/>
    </location>
</feature>
<dbReference type="GO" id="GO:0005524">
    <property type="term" value="F:ATP binding"/>
    <property type="evidence" value="ECO:0007669"/>
    <property type="project" value="InterPro"/>
</dbReference>
<keyword evidence="1" id="KW-0235">DNA replication</keyword>
<evidence type="ECO:0000259" key="3">
    <source>
        <dbReference type="Pfam" id="PF08519"/>
    </source>
</evidence>
<dbReference type="InterPro" id="IPR013725">
    <property type="entry name" value="DNA_replication_fac_RFC1_C"/>
</dbReference>
<dbReference type="GO" id="GO:0003677">
    <property type="term" value="F:DNA binding"/>
    <property type="evidence" value="ECO:0007669"/>
    <property type="project" value="TreeGrafter"/>
</dbReference>
<dbReference type="PANTHER" id="PTHR23389">
    <property type="entry name" value="CHROMOSOME TRANSMISSION FIDELITY FACTOR 18"/>
    <property type="match status" value="1"/>
</dbReference>
<feature type="compositionally biased region" description="Acidic residues" evidence="2">
    <location>
        <begin position="121"/>
        <end position="135"/>
    </location>
</feature>
<evidence type="ECO:0000256" key="2">
    <source>
        <dbReference type="SAM" id="MobiDB-lite"/>
    </source>
</evidence>
<name>A0A6A3D1R5_HIBSY</name>
<dbReference type="Pfam" id="PF08519">
    <property type="entry name" value="RFC1"/>
    <property type="match status" value="1"/>
</dbReference>
<dbReference type="AlphaFoldDB" id="A0A6A3D1R5"/>
<dbReference type="GO" id="GO:0005634">
    <property type="term" value="C:nucleus"/>
    <property type="evidence" value="ECO:0007669"/>
    <property type="project" value="TreeGrafter"/>
</dbReference>